<protein>
    <recommendedName>
        <fullName evidence="2">SH3b domain-containing protein</fullName>
    </recommendedName>
</protein>
<comment type="caution">
    <text evidence="3">The sequence shown here is derived from an EMBL/GenBank/DDBJ whole genome shotgun (WGS) entry which is preliminary data.</text>
</comment>
<dbReference type="InterPro" id="IPR003646">
    <property type="entry name" value="SH3-like_bac-type"/>
</dbReference>
<keyword evidence="4" id="KW-1185">Reference proteome</keyword>
<dbReference type="Proteomes" id="UP001501637">
    <property type="component" value="Unassembled WGS sequence"/>
</dbReference>
<evidence type="ECO:0000313" key="4">
    <source>
        <dbReference type="Proteomes" id="UP001501637"/>
    </source>
</evidence>
<dbReference type="PROSITE" id="PS51781">
    <property type="entry name" value="SH3B"/>
    <property type="match status" value="1"/>
</dbReference>
<evidence type="ECO:0000313" key="3">
    <source>
        <dbReference type="EMBL" id="GAA3137516.1"/>
    </source>
</evidence>
<proteinExistence type="predicted"/>
<feature type="chain" id="PRO_5045707076" description="SH3b domain-containing protein" evidence="1">
    <location>
        <begin position="22"/>
        <end position="116"/>
    </location>
</feature>
<organism evidence="3 4">
    <name type="scientific">Streptomyces rectiviolaceus</name>
    <dbReference type="NCBI Taxonomy" id="332591"/>
    <lineage>
        <taxon>Bacteria</taxon>
        <taxon>Bacillati</taxon>
        <taxon>Actinomycetota</taxon>
        <taxon>Actinomycetes</taxon>
        <taxon>Kitasatosporales</taxon>
        <taxon>Streptomycetaceae</taxon>
        <taxon>Streptomyces</taxon>
    </lineage>
</organism>
<accession>A0ABP6N6C8</accession>
<dbReference type="EMBL" id="BAAAUG010000148">
    <property type="protein sequence ID" value="GAA3137516.1"/>
    <property type="molecule type" value="Genomic_DNA"/>
</dbReference>
<name>A0ABP6N6C8_9ACTN</name>
<keyword evidence="1" id="KW-0732">Signal</keyword>
<evidence type="ECO:0000259" key="2">
    <source>
        <dbReference type="PROSITE" id="PS51781"/>
    </source>
</evidence>
<gene>
    <name evidence="3" type="ORF">GCM10010449_67300</name>
</gene>
<feature type="signal peptide" evidence="1">
    <location>
        <begin position="1"/>
        <end position="21"/>
    </location>
</feature>
<feature type="domain" description="SH3b" evidence="2">
    <location>
        <begin position="44"/>
        <end position="113"/>
    </location>
</feature>
<dbReference type="RefSeq" id="WP_344527511.1">
    <property type="nucleotide sequence ID" value="NZ_BAAAUG010000148.1"/>
</dbReference>
<dbReference type="Gene3D" id="2.30.30.40">
    <property type="entry name" value="SH3 Domains"/>
    <property type="match status" value="1"/>
</dbReference>
<evidence type="ECO:0000256" key="1">
    <source>
        <dbReference type="SAM" id="SignalP"/>
    </source>
</evidence>
<reference evidence="4" key="1">
    <citation type="journal article" date="2019" name="Int. J. Syst. Evol. Microbiol.">
        <title>The Global Catalogue of Microorganisms (GCM) 10K type strain sequencing project: providing services to taxonomists for standard genome sequencing and annotation.</title>
        <authorList>
            <consortium name="The Broad Institute Genomics Platform"/>
            <consortium name="The Broad Institute Genome Sequencing Center for Infectious Disease"/>
            <person name="Wu L."/>
            <person name="Ma J."/>
        </authorList>
    </citation>
    <scope>NUCLEOTIDE SEQUENCE [LARGE SCALE GENOMIC DNA]</scope>
    <source>
        <strain evidence="4">JCM 9092</strain>
    </source>
</reference>
<sequence>MTKHRIAARLAGVAAVGAVVAGGTVALAPAASAVGSSACTKNVENYYSQTDTTVKFRTGPGTGYTAKGTVGEGRRVYVTCTAAGGKWAFLKVLSGPHKGETGWIAYKWLAVPMQTS</sequence>